<evidence type="ECO:0000256" key="6">
    <source>
        <dbReference type="ARBA" id="ARBA00049112"/>
    </source>
</evidence>
<dbReference type="GO" id="GO:0008676">
    <property type="term" value="F:3-deoxy-8-phosphooctulonate synthase activity"/>
    <property type="evidence" value="ECO:0007669"/>
    <property type="project" value="UniProtKB-EC"/>
</dbReference>
<dbReference type="Gene3D" id="3.20.20.70">
    <property type="entry name" value="Aldolase class I"/>
    <property type="match status" value="1"/>
</dbReference>
<protein>
    <recommendedName>
        <fullName evidence="3">3-deoxy-8-phosphooctulonate synthase</fullName>
        <ecNumber evidence="3">2.5.1.55</ecNumber>
    </recommendedName>
</protein>
<evidence type="ECO:0000256" key="5">
    <source>
        <dbReference type="ARBA" id="ARBA00022679"/>
    </source>
</evidence>
<comment type="similarity">
    <text evidence="2">Belongs to the KdsA family.</text>
</comment>
<dbReference type="InterPro" id="IPR006218">
    <property type="entry name" value="DAHP1/KDSA"/>
</dbReference>
<feature type="domain" description="DAHP synthetase I/KDSA" evidence="7">
    <location>
        <begin position="13"/>
        <end position="70"/>
    </location>
</feature>
<comment type="subcellular location">
    <subcellularLocation>
        <location evidence="1">Cytoplasm</location>
    </subcellularLocation>
</comment>
<name>A0A0F9CVL5_9ZZZZ</name>
<dbReference type="GO" id="GO:0005737">
    <property type="term" value="C:cytoplasm"/>
    <property type="evidence" value="ECO:0007669"/>
    <property type="project" value="UniProtKB-SubCell"/>
</dbReference>
<proteinExistence type="inferred from homology"/>
<reference evidence="8" key="1">
    <citation type="journal article" date="2015" name="Nature">
        <title>Complex archaea that bridge the gap between prokaryotes and eukaryotes.</title>
        <authorList>
            <person name="Spang A."/>
            <person name="Saw J.H."/>
            <person name="Jorgensen S.L."/>
            <person name="Zaremba-Niedzwiedzka K."/>
            <person name="Martijn J."/>
            <person name="Lind A.E."/>
            <person name="van Eijk R."/>
            <person name="Schleper C."/>
            <person name="Guy L."/>
            <person name="Ettema T.J."/>
        </authorList>
    </citation>
    <scope>NUCLEOTIDE SEQUENCE</scope>
</reference>
<comment type="catalytic activity">
    <reaction evidence="6">
        <text>D-arabinose 5-phosphate + phosphoenolpyruvate + H2O = 3-deoxy-alpha-D-manno-2-octulosonate-8-phosphate + phosphate</text>
        <dbReference type="Rhea" id="RHEA:14053"/>
        <dbReference type="ChEBI" id="CHEBI:15377"/>
        <dbReference type="ChEBI" id="CHEBI:43474"/>
        <dbReference type="ChEBI" id="CHEBI:57693"/>
        <dbReference type="ChEBI" id="CHEBI:58702"/>
        <dbReference type="ChEBI" id="CHEBI:85985"/>
        <dbReference type="EC" id="2.5.1.55"/>
    </reaction>
</comment>
<evidence type="ECO:0000256" key="3">
    <source>
        <dbReference type="ARBA" id="ARBA00012693"/>
    </source>
</evidence>
<evidence type="ECO:0000313" key="8">
    <source>
        <dbReference type="EMBL" id="KKL53319.1"/>
    </source>
</evidence>
<dbReference type="AlphaFoldDB" id="A0A0F9CVL5"/>
<dbReference type="InterPro" id="IPR006269">
    <property type="entry name" value="KDO8P_synthase"/>
</dbReference>
<keyword evidence="4" id="KW-0963">Cytoplasm</keyword>
<dbReference type="SUPFAM" id="SSF51569">
    <property type="entry name" value="Aldolase"/>
    <property type="match status" value="1"/>
</dbReference>
<dbReference type="EMBL" id="LAZR01031589">
    <property type="protein sequence ID" value="KKL53319.1"/>
    <property type="molecule type" value="Genomic_DNA"/>
</dbReference>
<sequence>MTEVNTCRIGPVEFGTGKLAVIAGPCMAESLALCMSVAEAMAETCRRMGIGYVFKASYDKANRSSLGGKRG</sequence>
<dbReference type="Pfam" id="PF00793">
    <property type="entry name" value="DAHP_synth_1"/>
    <property type="match status" value="1"/>
</dbReference>
<accession>A0A0F9CVL5</accession>
<feature type="non-terminal residue" evidence="8">
    <location>
        <position position="71"/>
    </location>
</feature>
<evidence type="ECO:0000256" key="4">
    <source>
        <dbReference type="ARBA" id="ARBA00022490"/>
    </source>
</evidence>
<dbReference type="InterPro" id="IPR013785">
    <property type="entry name" value="Aldolase_TIM"/>
</dbReference>
<evidence type="ECO:0000256" key="2">
    <source>
        <dbReference type="ARBA" id="ARBA00010499"/>
    </source>
</evidence>
<evidence type="ECO:0000259" key="7">
    <source>
        <dbReference type="Pfam" id="PF00793"/>
    </source>
</evidence>
<dbReference type="PANTHER" id="PTHR21057">
    <property type="entry name" value="PHOSPHO-2-DEHYDRO-3-DEOXYHEPTONATE ALDOLASE"/>
    <property type="match status" value="1"/>
</dbReference>
<evidence type="ECO:0000256" key="1">
    <source>
        <dbReference type="ARBA" id="ARBA00004496"/>
    </source>
</evidence>
<comment type="caution">
    <text evidence="8">The sequence shown here is derived from an EMBL/GenBank/DDBJ whole genome shotgun (WGS) entry which is preliminary data.</text>
</comment>
<dbReference type="EC" id="2.5.1.55" evidence="3"/>
<keyword evidence="5" id="KW-0808">Transferase</keyword>
<gene>
    <name evidence="8" type="ORF">LCGC14_2276650</name>
</gene>
<organism evidence="8">
    <name type="scientific">marine sediment metagenome</name>
    <dbReference type="NCBI Taxonomy" id="412755"/>
    <lineage>
        <taxon>unclassified sequences</taxon>
        <taxon>metagenomes</taxon>
        <taxon>ecological metagenomes</taxon>
    </lineage>
</organism>